<reference evidence="1" key="1">
    <citation type="submission" date="2021-03" db="EMBL/GenBank/DDBJ databases">
        <title>Draft genome sequence of rust myrtle Austropuccinia psidii MF-1, a brazilian biotype.</title>
        <authorList>
            <person name="Quecine M.C."/>
            <person name="Pachon D.M.R."/>
            <person name="Bonatelli M.L."/>
            <person name="Correr F.H."/>
            <person name="Franceschini L.M."/>
            <person name="Leite T.F."/>
            <person name="Margarido G.R.A."/>
            <person name="Almeida C.A."/>
            <person name="Ferrarezi J.A."/>
            <person name="Labate C.A."/>
        </authorList>
    </citation>
    <scope>NUCLEOTIDE SEQUENCE</scope>
    <source>
        <strain evidence="1">MF-1</strain>
    </source>
</reference>
<organism evidence="1 2">
    <name type="scientific">Austropuccinia psidii MF-1</name>
    <dbReference type="NCBI Taxonomy" id="1389203"/>
    <lineage>
        <taxon>Eukaryota</taxon>
        <taxon>Fungi</taxon>
        <taxon>Dikarya</taxon>
        <taxon>Basidiomycota</taxon>
        <taxon>Pucciniomycotina</taxon>
        <taxon>Pucciniomycetes</taxon>
        <taxon>Pucciniales</taxon>
        <taxon>Sphaerophragmiaceae</taxon>
        <taxon>Austropuccinia</taxon>
    </lineage>
</organism>
<evidence type="ECO:0000313" key="2">
    <source>
        <dbReference type="Proteomes" id="UP000765509"/>
    </source>
</evidence>
<sequence>MPFSLIEIIRQCYLDTIQLVNPSNGNVILTLFNRLDPRTLVGRVCLDIVRTSDKLPIAAPHVLYQHGVPDKDRR</sequence>
<comment type="caution">
    <text evidence="1">The sequence shown here is derived from an EMBL/GenBank/DDBJ whole genome shotgun (WGS) entry which is preliminary data.</text>
</comment>
<gene>
    <name evidence="1" type="ORF">O181_111031</name>
</gene>
<dbReference type="Proteomes" id="UP000765509">
    <property type="component" value="Unassembled WGS sequence"/>
</dbReference>
<evidence type="ECO:0000313" key="1">
    <source>
        <dbReference type="EMBL" id="MBW0571316.1"/>
    </source>
</evidence>
<keyword evidence="2" id="KW-1185">Reference proteome</keyword>
<accession>A0A9Q3K0C1</accession>
<dbReference type="AlphaFoldDB" id="A0A9Q3K0C1"/>
<name>A0A9Q3K0C1_9BASI</name>
<dbReference type="EMBL" id="AVOT02087944">
    <property type="protein sequence ID" value="MBW0571316.1"/>
    <property type="molecule type" value="Genomic_DNA"/>
</dbReference>
<protein>
    <submittedName>
        <fullName evidence="1">Uncharacterized protein</fullName>
    </submittedName>
</protein>
<proteinExistence type="predicted"/>